<protein>
    <submittedName>
        <fullName evidence="1">Uncharacterized protein</fullName>
    </submittedName>
</protein>
<dbReference type="AlphaFoldDB" id="A0A517MVZ8"/>
<evidence type="ECO:0000313" key="2">
    <source>
        <dbReference type="Proteomes" id="UP000319852"/>
    </source>
</evidence>
<dbReference type="KEGG" id="amob:HG15A2_23500"/>
<keyword evidence="2" id="KW-1185">Reference proteome</keyword>
<organism evidence="1 2">
    <name type="scientific">Adhaeretor mobilis</name>
    <dbReference type="NCBI Taxonomy" id="1930276"/>
    <lineage>
        <taxon>Bacteria</taxon>
        <taxon>Pseudomonadati</taxon>
        <taxon>Planctomycetota</taxon>
        <taxon>Planctomycetia</taxon>
        <taxon>Pirellulales</taxon>
        <taxon>Lacipirellulaceae</taxon>
        <taxon>Adhaeretor</taxon>
    </lineage>
</organism>
<name>A0A517MVZ8_9BACT</name>
<proteinExistence type="predicted"/>
<dbReference type="EMBL" id="CP036263">
    <property type="protein sequence ID" value="QDS99060.1"/>
    <property type="molecule type" value="Genomic_DNA"/>
</dbReference>
<sequence length="43" mass="4975">MLAARRNDEQIESPTIPLAGEFLNWGVFPYREAHRWLTTESNG</sequence>
<evidence type="ECO:0000313" key="1">
    <source>
        <dbReference type="EMBL" id="QDS99060.1"/>
    </source>
</evidence>
<dbReference type="Proteomes" id="UP000319852">
    <property type="component" value="Chromosome"/>
</dbReference>
<accession>A0A517MVZ8</accession>
<reference evidence="1 2" key="1">
    <citation type="submission" date="2019-02" db="EMBL/GenBank/DDBJ databases">
        <title>Deep-cultivation of Planctomycetes and their phenomic and genomic characterization uncovers novel biology.</title>
        <authorList>
            <person name="Wiegand S."/>
            <person name="Jogler M."/>
            <person name="Boedeker C."/>
            <person name="Pinto D."/>
            <person name="Vollmers J."/>
            <person name="Rivas-Marin E."/>
            <person name="Kohn T."/>
            <person name="Peeters S.H."/>
            <person name="Heuer A."/>
            <person name="Rast P."/>
            <person name="Oberbeckmann S."/>
            <person name="Bunk B."/>
            <person name="Jeske O."/>
            <person name="Meyerdierks A."/>
            <person name="Storesund J.E."/>
            <person name="Kallscheuer N."/>
            <person name="Luecker S."/>
            <person name="Lage O.M."/>
            <person name="Pohl T."/>
            <person name="Merkel B.J."/>
            <person name="Hornburger P."/>
            <person name="Mueller R.-W."/>
            <person name="Bruemmer F."/>
            <person name="Labrenz M."/>
            <person name="Spormann A.M."/>
            <person name="Op den Camp H."/>
            <person name="Overmann J."/>
            <person name="Amann R."/>
            <person name="Jetten M.S.M."/>
            <person name="Mascher T."/>
            <person name="Medema M.H."/>
            <person name="Devos D.P."/>
            <person name="Kaster A.-K."/>
            <person name="Ovreas L."/>
            <person name="Rohde M."/>
            <person name="Galperin M.Y."/>
            <person name="Jogler C."/>
        </authorList>
    </citation>
    <scope>NUCLEOTIDE SEQUENCE [LARGE SCALE GENOMIC DNA]</scope>
    <source>
        <strain evidence="1 2">HG15A2</strain>
    </source>
</reference>
<gene>
    <name evidence="1" type="ORF">HG15A2_23500</name>
</gene>
<dbReference type="RefSeq" id="WP_261342162.1">
    <property type="nucleotide sequence ID" value="NZ_CP036263.1"/>
</dbReference>